<dbReference type="SUPFAM" id="SSF140586">
    <property type="entry name" value="Dcp2 domain-like"/>
    <property type="match status" value="1"/>
</dbReference>
<keyword evidence="14" id="KW-1185">Reference proteome</keyword>
<dbReference type="InterPro" id="IPR015797">
    <property type="entry name" value="NUDIX_hydrolase-like_dom_sf"/>
</dbReference>
<feature type="compositionally biased region" description="Polar residues" evidence="11">
    <location>
        <begin position="480"/>
        <end position="490"/>
    </location>
</feature>
<feature type="compositionally biased region" description="Polar residues" evidence="11">
    <location>
        <begin position="541"/>
        <end position="559"/>
    </location>
</feature>
<dbReference type="SUPFAM" id="SSF55811">
    <property type="entry name" value="Nudix"/>
    <property type="match status" value="1"/>
</dbReference>
<evidence type="ECO:0000256" key="8">
    <source>
        <dbReference type="ARBA" id="ARBA00022884"/>
    </source>
</evidence>
<dbReference type="GO" id="GO:0000932">
    <property type="term" value="C:P-body"/>
    <property type="evidence" value="ECO:0007669"/>
    <property type="project" value="UniProtKB-SubCell"/>
</dbReference>
<evidence type="ECO:0000256" key="4">
    <source>
        <dbReference type="ARBA" id="ARBA00022490"/>
    </source>
</evidence>
<keyword evidence="5" id="KW-0507">mRNA processing</keyword>
<dbReference type="GO" id="GO:0030145">
    <property type="term" value="F:manganese ion binding"/>
    <property type="evidence" value="ECO:0007669"/>
    <property type="project" value="InterPro"/>
</dbReference>
<dbReference type="InterPro" id="IPR000086">
    <property type="entry name" value="NUDIX_hydrolase_dom"/>
</dbReference>
<comment type="cofactor">
    <cofactor evidence="1">
        <name>Mn(2+)</name>
        <dbReference type="ChEBI" id="CHEBI:29035"/>
    </cofactor>
</comment>
<keyword evidence="4" id="KW-0963">Cytoplasm</keyword>
<evidence type="ECO:0000256" key="10">
    <source>
        <dbReference type="ARBA" id="ARBA00023211"/>
    </source>
</evidence>
<accession>C4R744</accession>
<feature type="region of interest" description="Disordered" evidence="11">
    <location>
        <begin position="540"/>
        <end position="601"/>
    </location>
</feature>
<keyword evidence="8" id="KW-0694">RNA-binding</keyword>
<dbReference type="GO" id="GO:0000184">
    <property type="term" value="P:nuclear-transcribed mRNA catabolic process, nonsense-mediated decay"/>
    <property type="evidence" value="ECO:0007669"/>
    <property type="project" value="UniProtKB-KW"/>
</dbReference>
<proteinExistence type="inferred from homology"/>
<evidence type="ECO:0000313" key="14">
    <source>
        <dbReference type="Proteomes" id="UP000000314"/>
    </source>
</evidence>
<dbReference type="PROSITE" id="PS00893">
    <property type="entry name" value="NUDIX_BOX"/>
    <property type="match status" value="1"/>
</dbReference>
<dbReference type="OMA" id="QHYSEND"/>
<feature type="region of interest" description="Disordered" evidence="11">
    <location>
        <begin position="415"/>
        <end position="434"/>
    </location>
</feature>
<evidence type="ECO:0000256" key="5">
    <source>
        <dbReference type="ARBA" id="ARBA00022664"/>
    </source>
</evidence>
<keyword evidence="9" id="KW-0866">Nonsense-mediated mRNA decay</keyword>
<dbReference type="PANTHER" id="PTHR23114">
    <property type="entry name" value="M7GPPPN-MRNA HYDROLASE"/>
    <property type="match status" value="1"/>
</dbReference>
<dbReference type="EMBL" id="FN392322">
    <property type="protein sequence ID" value="CAY71419.1"/>
    <property type="molecule type" value="Genomic_DNA"/>
</dbReference>
<evidence type="ECO:0000259" key="12">
    <source>
        <dbReference type="PROSITE" id="PS51462"/>
    </source>
</evidence>
<dbReference type="GO" id="GO:0006397">
    <property type="term" value="P:mRNA processing"/>
    <property type="evidence" value="ECO:0007669"/>
    <property type="project" value="UniProtKB-KW"/>
</dbReference>
<evidence type="ECO:0000256" key="6">
    <source>
        <dbReference type="ARBA" id="ARBA00022723"/>
    </source>
</evidence>
<evidence type="ECO:0000256" key="9">
    <source>
        <dbReference type="ARBA" id="ARBA00023161"/>
    </source>
</evidence>
<dbReference type="Pfam" id="PF05026">
    <property type="entry name" value="DCP2"/>
    <property type="match status" value="1"/>
</dbReference>
<dbReference type="GeneID" id="8201101"/>
<dbReference type="OrthoDB" id="18996at2759"/>
<dbReference type="InterPro" id="IPR007722">
    <property type="entry name" value="DCP2_BoxA"/>
</dbReference>
<dbReference type="InterPro" id="IPR044099">
    <property type="entry name" value="Dcp2_NUDIX"/>
</dbReference>
<evidence type="ECO:0000313" key="13">
    <source>
        <dbReference type="EMBL" id="CAY71419.1"/>
    </source>
</evidence>
<feature type="compositionally biased region" description="Polar residues" evidence="11">
    <location>
        <begin position="698"/>
        <end position="707"/>
    </location>
</feature>
<dbReference type="Pfam" id="PF00293">
    <property type="entry name" value="NUDIX"/>
    <property type="match status" value="1"/>
</dbReference>
<dbReference type="FunCoup" id="C4R744">
    <property type="interactions" value="328"/>
</dbReference>
<dbReference type="Proteomes" id="UP000000314">
    <property type="component" value="Chromosome 4"/>
</dbReference>
<keyword evidence="7" id="KW-0378">Hydrolase</keyword>
<dbReference type="PANTHER" id="PTHR23114:SF17">
    <property type="entry name" value="M7GPPPN-MRNA HYDROLASE"/>
    <property type="match status" value="1"/>
</dbReference>
<feature type="region of interest" description="Disordered" evidence="11">
    <location>
        <begin position="281"/>
        <end position="309"/>
    </location>
</feature>
<dbReference type="eggNOG" id="KOG2937">
    <property type="taxonomic scope" value="Eukaryota"/>
</dbReference>
<evidence type="ECO:0000256" key="3">
    <source>
        <dbReference type="ARBA" id="ARBA00005279"/>
    </source>
</evidence>
<dbReference type="GO" id="GO:0000290">
    <property type="term" value="P:deadenylation-dependent decapping of nuclear-transcribed mRNA"/>
    <property type="evidence" value="ECO:0007669"/>
    <property type="project" value="InterPro"/>
</dbReference>
<evidence type="ECO:0000256" key="11">
    <source>
        <dbReference type="SAM" id="MobiDB-lite"/>
    </source>
</evidence>
<feature type="region of interest" description="Disordered" evidence="11">
    <location>
        <begin position="360"/>
        <end position="398"/>
    </location>
</feature>
<dbReference type="InterPro" id="IPR020084">
    <property type="entry name" value="NUDIX_hydrolase_CS"/>
</dbReference>
<feature type="compositionally biased region" description="Polar residues" evidence="11">
    <location>
        <begin position="720"/>
        <end position="737"/>
    </location>
</feature>
<feature type="domain" description="Nudix hydrolase" evidence="12">
    <location>
        <begin position="99"/>
        <end position="225"/>
    </location>
</feature>
<gene>
    <name evidence="13" type="ordered locus">PAS_chr4_0194</name>
</gene>
<dbReference type="GO" id="GO:0140933">
    <property type="term" value="F:5'-(N(7)-methylguanosine 5'-triphospho)-[mRNA] hydrolase activity"/>
    <property type="evidence" value="ECO:0007669"/>
    <property type="project" value="InterPro"/>
</dbReference>
<evidence type="ECO:0000256" key="7">
    <source>
        <dbReference type="ARBA" id="ARBA00022801"/>
    </source>
</evidence>
<comment type="subcellular location">
    <subcellularLocation>
        <location evidence="2">Cytoplasm</location>
        <location evidence="2">P-body</location>
    </subcellularLocation>
</comment>
<keyword evidence="10" id="KW-0464">Manganese</keyword>
<reference evidence="13 14" key="1">
    <citation type="journal article" date="2009" name="Nat. Biotechnol.">
        <title>Genome sequence of the recombinant protein production host Pichia pastoris.</title>
        <authorList>
            <person name="De Schutter K."/>
            <person name="Lin Y.C."/>
            <person name="Tiels P."/>
            <person name="Van Hecke A."/>
            <person name="Glinka S."/>
            <person name="Weber-Lehmann J."/>
            <person name="Rouze P."/>
            <person name="Van de Peer Y."/>
            <person name="Callewaert N."/>
        </authorList>
    </citation>
    <scope>NUCLEOTIDE SEQUENCE [LARGE SCALE GENOMIC DNA]</scope>
    <source>
        <strain evidence="14">GS115 / ATCC 20864</strain>
    </source>
</reference>
<dbReference type="InParanoid" id="C4R744"/>
<dbReference type="SMR" id="C4R744"/>
<dbReference type="CDD" id="cd03672">
    <property type="entry name" value="NUDIX_Dcp2p_Nudt20"/>
    <property type="match status" value="1"/>
</dbReference>
<comment type="similarity">
    <text evidence="3">Belongs to the Nudix hydrolase family. DCP2 subfamily.</text>
</comment>
<sequence>MSIQLRDGFINESQDKVLEDLLVRFVVNCPPEDLSSIERVFFQIEEAQWFYTDFVRQLNPQLKNLSMKTFSQKIIEKCPLIWRWGNPEDALVRFGKYKSTIPVRGCALFNSDYTKLLLVQGYQSKSWGFPRGKISKAESDLTCALRELKEETGFDASNYIDENEYIERTIKGKNYRIYLVSDVPEDTPFEPLVRNEISDIQWKDVKKLSVACKNSNKLFLVDAMIKPILNFIKRKTSSEDYLKQKATFELSSLLGIGEEEETADYGRELMNIIQQMVLKDKSQSNAPQKEISSQQYPHPQPNFPDISNTNINNSVPIPVFPNFPFIQNLPPQQIPAFMNGQLPPLPFLAQPFPYIPGGMPPTAMFPPAMPQQQQQQQPNGPPFVPQDTGPKPETFNRPTFYRSKEADASQLLDILRNPAPSPAPPSATQTESKNSAELLSILKQPNSNTANLTENTMKQFNKDVSSTPKEQSEILLKYLNESSTDRNSIPTRVPSTPPTTGATSSKNRIRILKRGTALDDLSTRTVEQGSHIDESFMKEVSFNSDNRQNDNSSTSSKTISRIAPSKRGTDAPKSPFLNGPSVPQITQSGNDNDDDEFGDFNQLHEQHYSENDSQIDLYEGLDSDMDEYVPPPKVQAASVVQSISASKNAIQPSDVNKCKKSKEKKEAQVAVEPVKARKKITILKKGDSLEELLRRSNEGTPEPQSFKPTEASVDLDATKDLTNILFQKSQSNENQSAEPPKEQPLKSNPIPQPNGNSGSQLGLLGLVKQNTALNGNSSELLDMLKRPSFREESPAKSNGSSELLDILQRREPSIPPTEPPAPANSSLELLSILKSPDQQKKSEDSSELLSVLKGNVQDNEPVINNEIRKETSNGSSELLGILKGNSSSSAELLGMLKGSNSVAHI</sequence>
<dbReference type="KEGG" id="ppa:PAS_chr4_0194"/>
<dbReference type="HOGENOM" id="CLU_320562_0_0_1"/>
<dbReference type="Gene3D" id="3.90.79.10">
    <property type="entry name" value="Nucleoside Triphosphate Pyrophosphohydrolase"/>
    <property type="match status" value="1"/>
</dbReference>
<dbReference type="AlphaFoldDB" id="C4R744"/>
<feature type="compositionally biased region" description="Polar residues" evidence="11">
    <location>
        <begin position="283"/>
        <end position="297"/>
    </location>
</feature>
<protein>
    <submittedName>
        <fullName evidence="13">Catalytic subunit of the Dcp1p-Dcp2p decapping enzyme complex</fullName>
    </submittedName>
</protein>
<organism evidence="13 14">
    <name type="scientific">Komagataella phaffii (strain GS115 / ATCC 20864)</name>
    <name type="common">Yeast</name>
    <name type="synonym">Pichia pastoris</name>
    <dbReference type="NCBI Taxonomy" id="644223"/>
    <lineage>
        <taxon>Eukaryota</taxon>
        <taxon>Fungi</taxon>
        <taxon>Dikarya</taxon>
        <taxon>Ascomycota</taxon>
        <taxon>Saccharomycotina</taxon>
        <taxon>Pichiomycetes</taxon>
        <taxon>Pichiales</taxon>
        <taxon>Pichiaceae</taxon>
        <taxon>Komagataella</taxon>
    </lineage>
</organism>
<evidence type="ECO:0000256" key="2">
    <source>
        <dbReference type="ARBA" id="ARBA00004201"/>
    </source>
</evidence>
<name>C4R744_KOMPG</name>
<feature type="region of interest" description="Disordered" evidence="11">
    <location>
        <begin position="480"/>
        <end position="510"/>
    </location>
</feature>
<dbReference type="RefSeq" id="XP_002493598.1">
    <property type="nucleotide sequence ID" value="XM_002493553.1"/>
</dbReference>
<dbReference type="InterPro" id="IPR036189">
    <property type="entry name" value="DCP2_BoxA_sf"/>
</dbReference>
<dbReference type="STRING" id="644223.C4R744"/>
<keyword evidence="6" id="KW-0479">Metal-binding</keyword>
<dbReference type="PROSITE" id="PS51462">
    <property type="entry name" value="NUDIX"/>
    <property type="match status" value="1"/>
</dbReference>
<feature type="region of interest" description="Disordered" evidence="11">
    <location>
        <begin position="692"/>
        <end position="762"/>
    </location>
</feature>
<dbReference type="SMART" id="SM01125">
    <property type="entry name" value="DCP2"/>
    <property type="match status" value="1"/>
</dbReference>
<evidence type="ECO:0000256" key="1">
    <source>
        <dbReference type="ARBA" id="ARBA00001936"/>
    </source>
</evidence>
<dbReference type="GO" id="GO:0003723">
    <property type="term" value="F:RNA binding"/>
    <property type="evidence" value="ECO:0007669"/>
    <property type="project" value="UniProtKB-KW"/>
</dbReference>
<dbReference type="FunFam" id="3.90.79.10:FF:000045">
    <property type="entry name" value="mRNA-decapping enzyme 2"/>
    <property type="match status" value="1"/>
</dbReference>
<dbReference type="Gene3D" id="1.10.10.1050">
    <property type="entry name" value="Dcp2, box A domain"/>
    <property type="match status" value="1"/>
</dbReference>